<dbReference type="RefSeq" id="WP_076762520.1">
    <property type="nucleotide sequence ID" value="NZ_JARMMI010000007.1"/>
</dbReference>
<gene>
    <name evidence="1" type="ORF">BW143_08665</name>
</gene>
<protein>
    <recommendedName>
        <fullName evidence="3">IDEAL domain-containing protein</fullName>
    </recommendedName>
</protein>
<accession>A0A1R1RP74</accession>
<accession>A0A1R1QPV6</accession>
<dbReference type="AlphaFoldDB" id="A0A1R1QPV6"/>
<proteinExistence type="predicted"/>
<keyword evidence="2" id="KW-1185">Reference proteome</keyword>
<reference evidence="1 2" key="1">
    <citation type="submission" date="2017-01" db="EMBL/GenBank/DDBJ databases">
        <title>Bacillus phylogenomics.</title>
        <authorList>
            <person name="Dunlap C."/>
        </authorList>
    </citation>
    <scope>NUCLEOTIDE SEQUENCE [LARGE SCALE GENOMIC DNA]</scope>
    <source>
        <strain evidence="1 2">NRRL B-41282</strain>
    </source>
</reference>
<dbReference type="OrthoDB" id="2427704at2"/>
<dbReference type="EMBL" id="MTJL01000014">
    <property type="protein sequence ID" value="OMI06678.1"/>
    <property type="molecule type" value="Genomic_DNA"/>
</dbReference>
<organism evidence="1 2">
    <name type="scientific">Bacillus swezeyi</name>
    <dbReference type="NCBI Taxonomy" id="1925020"/>
    <lineage>
        <taxon>Bacteria</taxon>
        <taxon>Bacillati</taxon>
        <taxon>Bacillota</taxon>
        <taxon>Bacilli</taxon>
        <taxon>Bacillales</taxon>
        <taxon>Bacillaceae</taxon>
        <taxon>Bacillus</taxon>
    </lineage>
</organism>
<comment type="caution">
    <text evidence="1">The sequence shown here is derived from an EMBL/GenBank/DDBJ whole genome shotgun (WGS) entry which is preliminary data.</text>
</comment>
<evidence type="ECO:0000313" key="2">
    <source>
        <dbReference type="Proteomes" id="UP000187367"/>
    </source>
</evidence>
<evidence type="ECO:0008006" key="3">
    <source>
        <dbReference type="Google" id="ProtNLM"/>
    </source>
</evidence>
<name>A0A1R1QPV6_9BACI</name>
<dbReference type="Proteomes" id="UP000187367">
    <property type="component" value="Unassembled WGS sequence"/>
</dbReference>
<sequence length="86" mass="10134">MIRIGDWIYISTRKYKGNAFVMDKAQDVLLVQIPSGTLPRVSIHSVTKLDERLRDKDFQVLIDLALDLGDKKWFDELAERRREVMR</sequence>
<evidence type="ECO:0000313" key="1">
    <source>
        <dbReference type="EMBL" id="OMI06678.1"/>
    </source>
</evidence>